<dbReference type="AlphaFoldDB" id="A0A2R4G3B4"/>
<dbReference type="Proteomes" id="UP000241454">
    <property type="component" value="Chromosome"/>
</dbReference>
<sequence>MAPEKTGVRVKRCVVCGKEFEVRNARDAKREYCDYNSPCRRRWNLMREREKAERERLEASAAQARTADLLAHAEAKLLIVEQEFGKVDEARRREHEMFGRFVDQVHLMLDKEIMVLNPSSPHWDEREDYSWAMGVIADWRPDGDPTMPADRAELRRRLAQADEEYGRAIAEGDVDGAGAAERRKWRDMDEWWRTHPEEWAQYNISIISQAYREDHDGEEMPYDAVELEWYRKEARRRRAELDAGTGGNISGADERRMRQ</sequence>
<evidence type="ECO:0000256" key="2">
    <source>
        <dbReference type="SAM" id="MobiDB-lite"/>
    </source>
</evidence>
<organism evidence="3 4">
    <name type="scientific">Bifidobacterium adolescentis</name>
    <dbReference type="NCBI Taxonomy" id="1680"/>
    <lineage>
        <taxon>Bacteria</taxon>
        <taxon>Bacillati</taxon>
        <taxon>Actinomycetota</taxon>
        <taxon>Actinomycetes</taxon>
        <taxon>Bifidobacteriales</taxon>
        <taxon>Bifidobacteriaceae</taxon>
        <taxon>Bifidobacterium</taxon>
    </lineage>
</organism>
<reference evidence="3 4" key="1">
    <citation type="submission" date="2018-03" db="EMBL/GenBank/DDBJ databases">
        <authorList>
            <person name="Keele B.F."/>
        </authorList>
    </citation>
    <scope>NUCLEOTIDE SEQUENCE [LARGE SCALE GENOMIC DNA]</scope>
    <source>
        <strain evidence="3 4">1-11</strain>
    </source>
</reference>
<dbReference type="RefSeq" id="WP_107646230.1">
    <property type="nucleotide sequence ID" value="NZ_CP028341.1"/>
</dbReference>
<gene>
    <name evidence="3" type="ORF">C8077_05040</name>
</gene>
<evidence type="ECO:0000313" key="4">
    <source>
        <dbReference type="Proteomes" id="UP000241454"/>
    </source>
</evidence>
<keyword evidence="1" id="KW-0175">Coiled coil</keyword>
<evidence type="ECO:0000256" key="1">
    <source>
        <dbReference type="SAM" id="Coils"/>
    </source>
</evidence>
<name>A0A2R4G3B4_BIFAD</name>
<proteinExistence type="predicted"/>
<protein>
    <submittedName>
        <fullName evidence="3">Uncharacterized protein</fullName>
    </submittedName>
</protein>
<evidence type="ECO:0000313" key="3">
    <source>
        <dbReference type="EMBL" id="AVT45339.1"/>
    </source>
</evidence>
<feature type="region of interest" description="Disordered" evidence="2">
    <location>
        <begin position="240"/>
        <end position="259"/>
    </location>
</feature>
<dbReference type="EMBL" id="CP028341">
    <property type="protein sequence ID" value="AVT45339.1"/>
    <property type="molecule type" value="Genomic_DNA"/>
</dbReference>
<feature type="coiled-coil region" evidence="1">
    <location>
        <begin position="40"/>
        <end position="67"/>
    </location>
</feature>
<accession>A0A2R4G3B4</accession>